<dbReference type="RefSeq" id="WP_087639890.1">
    <property type="nucleotide sequence ID" value="NZ_CP147246.1"/>
</dbReference>
<dbReference type="Gene3D" id="3.30.1490.20">
    <property type="entry name" value="ATP-grasp fold, A domain"/>
    <property type="match status" value="1"/>
</dbReference>
<feature type="domain" description="ATP-grasp fold PylC-type" evidence="1">
    <location>
        <begin position="112"/>
        <end position="261"/>
    </location>
</feature>
<dbReference type="Gene3D" id="3.30.470.20">
    <property type="entry name" value="ATP-grasp fold, B domain"/>
    <property type="match status" value="1"/>
</dbReference>
<accession>A0A200JDJ0</accession>
<dbReference type="GO" id="GO:0046872">
    <property type="term" value="F:metal ion binding"/>
    <property type="evidence" value="ECO:0007669"/>
    <property type="project" value="InterPro"/>
</dbReference>
<evidence type="ECO:0000313" key="4">
    <source>
        <dbReference type="Proteomes" id="UP000196151"/>
    </source>
</evidence>
<dbReference type="EMBL" id="NIBQ01000001">
    <property type="protein sequence ID" value="OUZ35273.1"/>
    <property type="molecule type" value="Genomic_DNA"/>
</dbReference>
<dbReference type="InterPro" id="IPR013815">
    <property type="entry name" value="ATP_grasp_subdomain_1"/>
</dbReference>
<evidence type="ECO:0000313" key="3">
    <source>
        <dbReference type="EMBL" id="WYJ92580.1"/>
    </source>
</evidence>
<keyword evidence="4" id="KW-1185">Reference proteome</keyword>
<dbReference type="Proteomes" id="UP000196151">
    <property type="component" value="Chromosome"/>
</dbReference>
<sequence length="372" mass="43234">MRIALSGGRSPLALFFGKKLKQQGHEIFMLEHLSPTFATYSSIFTKVQVVASPVFHWETFRMEVLNFLEVTDIELFLPINEETLYYGLLQEEIRALGTTFLIGSQDLLEKLHNKLDFINWCKDIGLTAPKTELYQGHSIDFSSQLLKPVYSRFGQSVITSEIELVQKQPKAKMIVQEKIVGQQICVSLIIRESRLISYCAYDTNLGIENYASITYIPFEHATLTQIVKRLSENLGDQGIFSFDFMFDGENFFSIECNPRLTFGSILDSQRILAGLLEENGSSLSEVNQTHYGIKLLWLGKILYHREWRKTFRLYRQSRDVLAEAFDWQTWLWMPWVLMSYFIKARKRKLSITDYVVHDISYPYQQSSKGEME</sequence>
<dbReference type="Gene3D" id="3.40.50.20">
    <property type="match status" value="1"/>
</dbReference>
<dbReference type="AlphaFoldDB" id="A0A200JDJ0"/>
<reference evidence="3" key="2">
    <citation type="submission" date="2017-05" db="EMBL/GenBank/DDBJ databases">
        <authorList>
            <consortium name="The Broad Institute Genomics Platform"/>
            <consortium name="The Broad Institute Genomic Center for Infectious Diseases"/>
            <person name="Earl A."/>
            <person name="Manson A."/>
            <person name="Schwartman J."/>
            <person name="Gilmore M."/>
            <person name="Abouelleil A."/>
            <person name="Cao P."/>
            <person name="Chapman S."/>
            <person name="Cusick C."/>
            <person name="Shea T."/>
            <person name="Young S."/>
            <person name="Neafsey D."/>
            <person name="Nusbaum C."/>
            <person name="Birren B."/>
        </authorList>
    </citation>
    <scope>NUCLEOTIDE SEQUENCE</scope>
    <source>
        <strain evidence="3">9D6_DIV0238</strain>
    </source>
</reference>
<evidence type="ECO:0000313" key="2">
    <source>
        <dbReference type="EMBL" id="OUZ35273.1"/>
    </source>
</evidence>
<evidence type="ECO:0000259" key="1">
    <source>
        <dbReference type="Pfam" id="PF02655"/>
    </source>
</evidence>
<proteinExistence type="predicted"/>
<reference evidence="2" key="1">
    <citation type="submission" date="2017-05" db="EMBL/GenBank/DDBJ databases">
        <title>The Genome Sequence of Enterococcus sp. 9D6_DIV0238.</title>
        <authorList>
            <consortium name="The Broad Institute Genomics Platform"/>
            <consortium name="The Broad Institute Genomic Center for Infectious Diseases"/>
            <person name="Earl A."/>
            <person name="Manson A."/>
            <person name="Schwartman J."/>
            <person name="Gilmore M."/>
            <person name="Abouelleil A."/>
            <person name="Cao P."/>
            <person name="Chapman S."/>
            <person name="Cusick C."/>
            <person name="Shea T."/>
            <person name="Young S."/>
            <person name="Neafsey D."/>
            <person name="Nusbaum C."/>
            <person name="Birren B."/>
        </authorList>
    </citation>
    <scope>NUCLEOTIDE SEQUENCE [LARGE SCALE GENOMIC DNA]</scope>
    <source>
        <strain evidence="2">9D6_DIV0238</strain>
    </source>
</reference>
<dbReference type="OrthoDB" id="40611at2"/>
<dbReference type="SUPFAM" id="SSF56059">
    <property type="entry name" value="Glutathione synthetase ATP-binding domain-like"/>
    <property type="match status" value="1"/>
</dbReference>
<protein>
    <recommendedName>
        <fullName evidence="1">ATP-grasp fold PylC-type domain-containing protein</fullName>
    </recommendedName>
</protein>
<dbReference type="Pfam" id="PF02655">
    <property type="entry name" value="ATP-grasp_3"/>
    <property type="match status" value="1"/>
</dbReference>
<gene>
    <name evidence="3" type="ORF">A5889_000059</name>
    <name evidence="2" type="ORF">A5889_000749</name>
</gene>
<name>A0A200JDJ0_9ENTE</name>
<dbReference type="GO" id="GO:0005524">
    <property type="term" value="F:ATP binding"/>
    <property type="evidence" value="ECO:0007669"/>
    <property type="project" value="InterPro"/>
</dbReference>
<dbReference type="EMBL" id="CP147246">
    <property type="protein sequence ID" value="WYJ92580.1"/>
    <property type="molecule type" value="Genomic_DNA"/>
</dbReference>
<organism evidence="2">
    <name type="scientific">Candidatus Enterococcus dunnyi</name>
    <dbReference type="NCBI Taxonomy" id="1834192"/>
    <lineage>
        <taxon>Bacteria</taxon>
        <taxon>Bacillati</taxon>
        <taxon>Bacillota</taxon>
        <taxon>Bacilli</taxon>
        <taxon>Lactobacillales</taxon>
        <taxon>Enterococcaceae</taxon>
        <taxon>Enterococcus</taxon>
    </lineage>
</organism>
<dbReference type="InterPro" id="IPR003806">
    <property type="entry name" value="ATP-grasp_PylC-type"/>
</dbReference>
<reference evidence="3" key="3">
    <citation type="submission" date="2024-03" db="EMBL/GenBank/DDBJ databases">
        <title>The Genome Sequence of Enterococcus sp. DIV0238c.</title>
        <authorList>
            <consortium name="The Broad Institute Genomics Platform"/>
            <consortium name="The Broad Institute Microbial Omics Core"/>
            <consortium name="The Broad Institute Genomic Center for Infectious Diseases"/>
            <person name="Earl A."/>
            <person name="Manson A."/>
            <person name="Gilmore M."/>
            <person name="Schwartman J."/>
            <person name="Shea T."/>
            <person name="Abouelleil A."/>
            <person name="Cao P."/>
            <person name="Chapman S."/>
            <person name="Cusick C."/>
            <person name="Young S."/>
            <person name="Neafsey D."/>
            <person name="Nusbaum C."/>
            <person name="Birren B."/>
        </authorList>
    </citation>
    <scope>NUCLEOTIDE SEQUENCE</scope>
    <source>
        <strain evidence="3">9D6_DIV0238</strain>
    </source>
</reference>